<dbReference type="EMBL" id="BAAAZN010000007">
    <property type="protein sequence ID" value="GAA3549709.1"/>
    <property type="molecule type" value="Genomic_DNA"/>
</dbReference>
<feature type="transmembrane region" description="Helical" evidence="1">
    <location>
        <begin position="20"/>
        <end position="41"/>
    </location>
</feature>
<keyword evidence="1" id="KW-0472">Membrane</keyword>
<evidence type="ECO:0000313" key="2">
    <source>
        <dbReference type="EMBL" id="GAA3549709.1"/>
    </source>
</evidence>
<reference evidence="3" key="1">
    <citation type="journal article" date="2019" name="Int. J. Syst. Evol. Microbiol.">
        <title>The Global Catalogue of Microorganisms (GCM) 10K type strain sequencing project: providing services to taxonomists for standard genome sequencing and annotation.</title>
        <authorList>
            <consortium name="The Broad Institute Genomics Platform"/>
            <consortium name="The Broad Institute Genome Sequencing Center for Infectious Disease"/>
            <person name="Wu L."/>
            <person name="Ma J."/>
        </authorList>
    </citation>
    <scope>NUCLEOTIDE SEQUENCE [LARGE SCALE GENOMIC DNA]</scope>
    <source>
        <strain evidence="3">JCM 16898</strain>
    </source>
</reference>
<dbReference type="RefSeq" id="WP_344861291.1">
    <property type="nucleotide sequence ID" value="NZ_BAAAZN010000007.1"/>
</dbReference>
<evidence type="ECO:0008006" key="4">
    <source>
        <dbReference type="Google" id="ProtNLM"/>
    </source>
</evidence>
<accession>A0ABP6WHT6</accession>
<name>A0ABP6WHT6_9PSEU</name>
<protein>
    <recommendedName>
        <fullName evidence="4">TadE-like protein</fullName>
    </recommendedName>
</protein>
<keyword evidence="1" id="KW-1133">Transmembrane helix</keyword>
<dbReference type="Proteomes" id="UP001500689">
    <property type="component" value="Unassembled WGS sequence"/>
</dbReference>
<evidence type="ECO:0000313" key="3">
    <source>
        <dbReference type="Proteomes" id="UP001500689"/>
    </source>
</evidence>
<proteinExistence type="predicted"/>
<gene>
    <name evidence="2" type="ORF">GCM10022222_36640</name>
</gene>
<comment type="caution">
    <text evidence="2">The sequence shown here is derived from an EMBL/GenBank/DDBJ whole genome shotgun (WGS) entry which is preliminary data.</text>
</comment>
<evidence type="ECO:0000256" key="1">
    <source>
        <dbReference type="SAM" id="Phobius"/>
    </source>
</evidence>
<sequence length="129" mass="13565">MSRVEQLRTGERGDDTITAVLIVSTLIIAALTVFQLVAVFLGRTIALEAARDGADRARIPPVDVTGAAQQAAAYARDATGTWLSHVDASGHSAGNVVRVTVDAEVASFVPFVTVRISQTAAAPIERIRP</sequence>
<keyword evidence="1" id="KW-0812">Transmembrane</keyword>
<organism evidence="2 3">
    <name type="scientific">Amycolatopsis ultiminotia</name>
    <dbReference type="NCBI Taxonomy" id="543629"/>
    <lineage>
        <taxon>Bacteria</taxon>
        <taxon>Bacillati</taxon>
        <taxon>Actinomycetota</taxon>
        <taxon>Actinomycetes</taxon>
        <taxon>Pseudonocardiales</taxon>
        <taxon>Pseudonocardiaceae</taxon>
        <taxon>Amycolatopsis</taxon>
    </lineage>
</organism>
<keyword evidence="3" id="KW-1185">Reference proteome</keyword>